<dbReference type="PROSITE" id="PS50004">
    <property type="entry name" value="C2"/>
    <property type="match status" value="1"/>
</dbReference>
<feature type="compositionally biased region" description="Polar residues" evidence="2">
    <location>
        <begin position="872"/>
        <end position="881"/>
    </location>
</feature>
<reference evidence="4" key="1">
    <citation type="submission" date="2021-01" db="EMBL/GenBank/DDBJ databases">
        <authorList>
            <person name="Corre E."/>
            <person name="Pelletier E."/>
            <person name="Niang G."/>
            <person name="Scheremetjew M."/>
            <person name="Finn R."/>
            <person name="Kale V."/>
            <person name="Holt S."/>
            <person name="Cochrane G."/>
            <person name="Meng A."/>
            <person name="Brown T."/>
            <person name="Cohen L."/>
        </authorList>
    </citation>
    <scope>NUCLEOTIDE SEQUENCE</scope>
    <source>
        <strain evidence="4">CCMP494</strain>
    </source>
</reference>
<dbReference type="InterPro" id="IPR000008">
    <property type="entry name" value="C2_dom"/>
</dbReference>
<feature type="coiled-coil region" evidence="1">
    <location>
        <begin position="543"/>
        <end position="635"/>
    </location>
</feature>
<name>A0A7S0KE18_MICPS</name>
<gene>
    <name evidence="4" type="ORF">MSP1404_LOCUS592</name>
</gene>
<evidence type="ECO:0000256" key="1">
    <source>
        <dbReference type="SAM" id="Coils"/>
    </source>
</evidence>
<proteinExistence type="predicted"/>
<dbReference type="Gene3D" id="2.60.40.150">
    <property type="entry name" value="C2 domain"/>
    <property type="match status" value="1"/>
</dbReference>
<dbReference type="SUPFAM" id="SSF49562">
    <property type="entry name" value="C2 domain (Calcium/lipid-binding domain, CaLB)"/>
    <property type="match status" value="1"/>
</dbReference>
<feature type="compositionally biased region" description="Low complexity" evidence="2">
    <location>
        <begin position="941"/>
        <end position="953"/>
    </location>
</feature>
<evidence type="ECO:0000256" key="2">
    <source>
        <dbReference type="SAM" id="MobiDB-lite"/>
    </source>
</evidence>
<keyword evidence="1" id="KW-0175">Coiled coil</keyword>
<dbReference type="PANTHER" id="PTHR21623">
    <property type="entry name" value="SPERIOLIN-BINDING FACTOR"/>
    <property type="match status" value="1"/>
</dbReference>
<dbReference type="GO" id="GO:0005777">
    <property type="term" value="C:peroxisome"/>
    <property type="evidence" value="ECO:0007669"/>
    <property type="project" value="TreeGrafter"/>
</dbReference>
<dbReference type="PANTHER" id="PTHR21623:SF2">
    <property type="entry name" value="COILED-COIL DOMAIN-CONTAINING PROTEIN 33"/>
    <property type="match status" value="1"/>
</dbReference>
<dbReference type="CDD" id="cd00030">
    <property type="entry name" value="C2"/>
    <property type="match status" value="1"/>
</dbReference>
<feature type="domain" description="C2" evidence="3">
    <location>
        <begin position="187"/>
        <end position="310"/>
    </location>
</feature>
<feature type="compositionally biased region" description="Gly residues" evidence="2">
    <location>
        <begin position="895"/>
        <end position="910"/>
    </location>
</feature>
<accession>A0A7S0KE18</accession>
<organism evidence="4">
    <name type="scientific">Micromonas pusilla</name>
    <name type="common">Picoplanktonic green alga</name>
    <name type="synonym">Chromulina pusilla</name>
    <dbReference type="NCBI Taxonomy" id="38833"/>
    <lineage>
        <taxon>Eukaryota</taxon>
        <taxon>Viridiplantae</taxon>
        <taxon>Chlorophyta</taxon>
        <taxon>Mamiellophyceae</taxon>
        <taxon>Mamiellales</taxon>
        <taxon>Mamiellaceae</taxon>
        <taxon>Micromonas</taxon>
    </lineage>
</organism>
<feature type="region of interest" description="Disordered" evidence="2">
    <location>
        <begin position="842"/>
        <end position="960"/>
    </location>
</feature>
<protein>
    <recommendedName>
        <fullName evidence="3">C2 domain-containing protein</fullName>
    </recommendedName>
</protein>
<dbReference type="InterPro" id="IPR035892">
    <property type="entry name" value="C2_domain_sf"/>
</dbReference>
<evidence type="ECO:0000313" key="4">
    <source>
        <dbReference type="EMBL" id="CAD8576163.1"/>
    </source>
</evidence>
<dbReference type="InterPro" id="IPR039889">
    <property type="entry name" value="CCD33"/>
</dbReference>
<feature type="compositionally biased region" description="Low complexity" evidence="2">
    <location>
        <begin position="911"/>
        <end position="932"/>
    </location>
</feature>
<evidence type="ECO:0000259" key="3">
    <source>
        <dbReference type="PROSITE" id="PS50004"/>
    </source>
</evidence>
<sequence>MGPPVQLRVLVTGIRVKDARPYFLQLQTLRSRDSKPNPVSVGDDLVGLSQAGTAARTETTEVTSAPEFTNRAFVMTVPRDQAGGLVPQGAADLLGGRDWPGNNDGPGVAIGDGPPALLCQLFARKTALNSAMGHDILCGTGYVEFFGPTVQRLQRGEAVSVNVALESPEGRDPAQLSLQVTMLDTNLAGAVGTRDKPSGTGRSLRVSVLVHSAKNLPMDEASGRAPAAFVAAKTMREAAARLPSRAATRALKGETDPIWNEVVTVEVGEKELDREKVLLAVVNHDTNKLMAKAAIPLRALSVGRHYNLSLQLGNGASLNCTVVMPSAPERELKTLEQQSGTTRVEASVMGISGGGDNGAGYEGPVTAVWSLASSASSAKSAGAGKVKVYTSVNAGSEDSVVQALSSIGAEKTTDVVPTLQGSSLSGPPLWPSGHRAAFYCSSNAISHGAAIVLELHNGGGMIGRAVMPTDDLGPGGKPSSLNDVPLVSRGEEVGRVTVTARVWPRDELLQSRKKEVQGGFDPGGGLGVGGEGAWMLSAMATDMIDKQAALDDALARLEASERRVENLKFRYQEAEASRQRLEGDNAELRRLLHEERNADPAAGLQALGLNGVDDLMEAKDRLGQLAARYAQEKRRNAELVHRLKAVHEQTVQAEQLKGRHLELQEAHAELSRYLQKCEREAARVGKCRATIEMQEGIIARLEGLLEQSVVDGRRLAEAEAEASRLRDANAMLQSGPDYEELAILRDEVKDLRLAYQERERDHRDLQAERVALTLRSEKAEANAIASSNEMLEVSRRCAREIAGLRAKLAEKDAQLMGGFGSVSNMILQEYGTVGRLTTMEPIHSPAGEVTDPRRRGSRPDLLAVEPRPPSGSPKNGASSRPASVGKMSGASPPGSRGGPSSGGGSSGSGSGPSSSSSGSGSSSATGSRPASSVVENGAGAGSASASRPGSRPATGASGRA</sequence>
<dbReference type="SMART" id="SM00239">
    <property type="entry name" value="C2"/>
    <property type="match status" value="1"/>
</dbReference>
<dbReference type="AlphaFoldDB" id="A0A7S0KE18"/>
<feature type="coiled-coil region" evidence="1">
    <location>
        <begin position="715"/>
        <end position="782"/>
    </location>
</feature>
<dbReference type="EMBL" id="HBEV01000712">
    <property type="protein sequence ID" value="CAD8576163.1"/>
    <property type="molecule type" value="Transcribed_RNA"/>
</dbReference>
<dbReference type="Pfam" id="PF00168">
    <property type="entry name" value="C2"/>
    <property type="match status" value="1"/>
</dbReference>